<dbReference type="RefSeq" id="WP_231062166.1">
    <property type="nucleotide sequence ID" value="NZ_JAJNOR010000003.1"/>
</dbReference>
<dbReference type="AlphaFoldDB" id="A0AAP2RK75"/>
<proteinExistence type="predicted"/>
<dbReference type="EMBL" id="JAJNOR010000003">
    <property type="protein sequence ID" value="MCD2492263.1"/>
    <property type="molecule type" value="Genomic_DNA"/>
</dbReference>
<evidence type="ECO:0000313" key="1">
    <source>
        <dbReference type="EMBL" id="MCD2492263.1"/>
    </source>
</evidence>
<comment type="caution">
    <text evidence="1">The sequence shown here is derived from an EMBL/GenBank/DDBJ whole genome shotgun (WGS) entry which is preliminary data.</text>
</comment>
<accession>A0AAP2RK75</accession>
<dbReference type="Proteomes" id="UP001299265">
    <property type="component" value="Unassembled WGS sequence"/>
</dbReference>
<keyword evidence="2" id="KW-1185">Reference proteome</keyword>
<reference evidence="1 2" key="1">
    <citation type="submission" date="2021-11" db="EMBL/GenBank/DDBJ databases">
        <title>Lacrimispora sp. nov. NSJ-141 isolated from human feces.</title>
        <authorList>
            <person name="Abdugheni R."/>
        </authorList>
    </citation>
    <scope>NUCLEOTIDE SEQUENCE [LARGE SCALE GENOMIC DNA]</scope>
    <source>
        <strain evidence="1 2">NSJ-141</strain>
    </source>
</reference>
<organism evidence="1 2">
    <name type="scientific">Lientehia hominis</name>
    <dbReference type="NCBI Taxonomy" id="2897778"/>
    <lineage>
        <taxon>Bacteria</taxon>
        <taxon>Bacillati</taxon>
        <taxon>Bacillota</taxon>
        <taxon>Clostridia</taxon>
        <taxon>Lachnospirales</taxon>
        <taxon>Lachnospiraceae</taxon>
        <taxon>Lientehia</taxon>
    </lineage>
</organism>
<gene>
    <name evidence="1" type="ORF">LQE92_06415</name>
</gene>
<evidence type="ECO:0000313" key="2">
    <source>
        <dbReference type="Proteomes" id="UP001299265"/>
    </source>
</evidence>
<sequence>MAERYSDFIWDYYGGRPFRRTYPGGLMRPVSWMRAADLEYGNSQSAQMSGSMADSQDIGRDMEYFQAMYPEKMKKIQGSINDLCDTIDYEGSILYDEYPDRVGLRRLCDEVYQKELPEEASDVEAEWLKAAIEVLLYHEVCRRRIRRSSSRKKYW</sequence>
<name>A0AAP2RK75_9FIRM</name>
<protein>
    <submittedName>
        <fullName evidence="1">Uncharacterized protein</fullName>
    </submittedName>
</protein>